<organism evidence="2 3">
    <name type="scientific">Hibiscus sabdariffa</name>
    <name type="common">roselle</name>
    <dbReference type="NCBI Taxonomy" id="183260"/>
    <lineage>
        <taxon>Eukaryota</taxon>
        <taxon>Viridiplantae</taxon>
        <taxon>Streptophyta</taxon>
        <taxon>Embryophyta</taxon>
        <taxon>Tracheophyta</taxon>
        <taxon>Spermatophyta</taxon>
        <taxon>Magnoliopsida</taxon>
        <taxon>eudicotyledons</taxon>
        <taxon>Gunneridae</taxon>
        <taxon>Pentapetalae</taxon>
        <taxon>rosids</taxon>
        <taxon>malvids</taxon>
        <taxon>Malvales</taxon>
        <taxon>Malvaceae</taxon>
        <taxon>Malvoideae</taxon>
        <taxon>Hibiscus</taxon>
    </lineage>
</organism>
<gene>
    <name evidence="2" type="ORF">V6N12_018817</name>
</gene>
<dbReference type="Proteomes" id="UP001472677">
    <property type="component" value="Unassembled WGS sequence"/>
</dbReference>
<dbReference type="EMBL" id="JBBPBM010000299">
    <property type="protein sequence ID" value="KAK8497699.1"/>
    <property type="molecule type" value="Genomic_DNA"/>
</dbReference>
<feature type="region of interest" description="Disordered" evidence="1">
    <location>
        <begin position="160"/>
        <end position="183"/>
    </location>
</feature>
<proteinExistence type="predicted"/>
<evidence type="ECO:0000313" key="2">
    <source>
        <dbReference type="EMBL" id="KAK8497699.1"/>
    </source>
</evidence>
<name>A0ABR2AUA5_9ROSI</name>
<protein>
    <recommendedName>
        <fullName evidence="4">DUF4283 domain-containing protein</fullName>
    </recommendedName>
</protein>
<reference evidence="2 3" key="1">
    <citation type="journal article" date="2024" name="G3 (Bethesda)">
        <title>Genome assembly of Hibiscus sabdariffa L. provides insights into metabolisms of medicinal natural products.</title>
        <authorList>
            <person name="Kim T."/>
        </authorList>
    </citation>
    <scope>NUCLEOTIDE SEQUENCE [LARGE SCALE GENOMIC DNA]</scope>
    <source>
        <strain evidence="2">TK-2024</strain>
        <tissue evidence="2">Old leaves</tissue>
    </source>
</reference>
<evidence type="ECO:0000313" key="3">
    <source>
        <dbReference type="Proteomes" id="UP001472677"/>
    </source>
</evidence>
<keyword evidence="3" id="KW-1185">Reference proteome</keyword>
<evidence type="ECO:0000256" key="1">
    <source>
        <dbReference type="SAM" id="MobiDB-lite"/>
    </source>
</evidence>
<comment type="caution">
    <text evidence="2">The sequence shown here is derived from an EMBL/GenBank/DDBJ whole genome shotgun (WGS) entry which is preliminary data.</text>
</comment>
<accession>A0ABR2AUA5</accession>
<evidence type="ECO:0008006" key="4">
    <source>
        <dbReference type="Google" id="ProtNLM"/>
    </source>
</evidence>
<sequence>MRATSVNEAHVMCIMRNMVLFIFYSAEARDRFLIFGVLNTWFERVENWKASCGMEYRRVWLLISGVPIHAWTNETFECIVAIWGRSEKGESLVNSEVSDVGINPERGVEEGECPAVPVNLVASQATGVGEKEQVMWQELPYLDGLNGHMDLGTVGPVMPPKGSTTESRGHGRPHKGGEAQVGRVSSASFSDIADISIMDSDVNYRQSAILQEAKATVSLGARLGGFLAFATLSCVTKPLEVRRHVKAAFEAHFSQPQVTNTFEPILLHGSLSGEYRDRLEQPFTFRGVEYGSK</sequence>